<dbReference type="EMBL" id="MGFQ01000006">
    <property type="protein sequence ID" value="OGM10535.1"/>
    <property type="molecule type" value="Genomic_DNA"/>
</dbReference>
<dbReference type="Pfam" id="PF03819">
    <property type="entry name" value="MazG"/>
    <property type="match status" value="1"/>
</dbReference>
<organism evidence="2 3">
    <name type="scientific">Candidatus Woesebacteria bacterium RBG_13_36_22</name>
    <dbReference type="NCBI Taxonomy" id="1802478"/>
    <lineage>
        <taxon>Bacteria</taxon>
        <taxon>Candidatus Woeseibacteriota</taxon>
    </lineage>
</organism>
<dbReference type="InterPro" id="IPR004518">
    <property type="entry name" value="MazG-like_dom"/>
</dbReference>
<evidence type="ECO:0000313" key="3">
    <source>
        <dbReference type="Proteomes" id="UP000176939"/>
    </source>
</evidence>
<dbReference type="SUPFAM" id="SSF101386">
    <property type="entry name" value="all-alpha NTP pyrophosphatases"/>
    <property type="match status" value="1"/>
</dbReference>
<dbReference type="PANTHER" id="PTHR42702:SF1">
    <property type="entry name" value="REGULATORY PROTEIN FOR BETA-LACTAMASE"/>
    <property type="match status" value="1"/>
</dbReference>
<evidence type="ECO:0000259" key="1">
    <source>
        <dbReference type="Pfam" id="PF03819"/>
    </source>
</evidence>
<dbReference type="Proteomes" id="UP000176939">
    <property type="component" value="Unassembled WGS sequence"/>
</dbReference>
<comment type="caution">
    <text evidence="2">The sequence shown here is derived from an EMBL/GenBank/DDBJ whole genome shotgun (WGS) entry which is preliminary data.</text>
</comment>
<protein>
    <recommendedName>
        <fullName evidence="1">NTP pyrophosphohydrolase MazG-like domain-containing protein</fullName>
    </recommendedName>
</protein>
<dbReference type="Gene3D" id="1.10.287.1080">
    <property type="entry name" value="MazG-like"/>
    <property type="match status" value="1"/>
</dbReference>
<sequence>MISNNSSLTEFQKLNQEIYLMINDRAYDNAGIFFRLLRHITQMLKAVRKKDYKNMDYYICMSFSWSLALANRFHISLADETWKRFPGFCPYCLSAPCACPKKRLKKRQKLKKKSLGKRPKSLSEWQQMFARIYPNVVQTSVTHLAEEAGEVAEAIGNYSATRGEDWLVKITEELIDLITNIFAVATCLDFNLANGLVNYFANGCPKCHSSPCSCGYVVVDHSVPFCGKFN</sequence>
<feature type="domain" description="NTP pyrophosphohydrolase MazG-like" evidence="1">
    <location>
        <begin position="138"/>
        <end position="191"/>
    </location>
</feature>
<dbReference type="PANTHER" id="PTHR42702">
    <property type="entry name" value="NUCLEOTIDE PYROPHOSPHOHYDROLASE"/>
    <property type="match status" value="1"/>
</dbReference>
<name>A0A1F7X867_9BACT</name>
<accession>A0A1F7X867</accession>
<reference evidence="2 3" key="1">
    <citation type="journal article" date="2016" name="Nat. Commun.">
        <title>Thousands of microbial genomes shed light on interconnected biogeochemical processes in an aquifer system.</title>
        <authorList>
            <person name="Anantharaman K."/>
            <person name="Brown C.T."/>
            <person name="Hug L.A."/>
            <person name="Sharon I."/>
            <person name="Castelle C.J."/>
            <person name="Probst A.J."/>
            <person name="Thomas B.C."/>
            <person name="Singh A."/>
            <person name="Wilkins M.J."/>
            <person name="Karaoz U."/>
            <person name="Brodie E.L."/>
            <person name="Williams K.H."/>
            <person name="Hubbard S.S."/>
            <person name="Banfield J.F."/>
        </authorList>
    </citation>
    <scope>NUCLEOTIDE SEQUENCE [LARGE SCALE GENOMIC DNA]</scope>
</reference>
<dbReference type="AlphaFoldDB" id="A0A1F7X867"/>
<proteinExistence type="predicted"/>
<gene>
    <name evidence="2" type="ORF">A2Z67_03015</name>
</gene>
<evidence type="ECO:0000313" key="2">
    <source>
        <dbReference type="EMBL" id="OGM10535.1"/>
    </source>
</evidence>